<dbReference type="InterPro" id="IPR001275">
    <property type="entry name" value="DM_DNA-bd"/>
</dbReference>
<dbReference type="AlphaFoldDB" id="A0A1D1UV55"/>
<feature type="compositionally biased region" description="Basic and acidic residues" evidence="7">
    <location>
        <begin position="189"/>
        <end position="221"/>
    </location>
</feature>
<keyword evidence="5 6" id="KW-0539">Nucleus</keyword>
<dbReference type="PROSITE" id="PS50809">
    <property type="entry name" value="DM_2"/>
    <property type="match status" value="1"/>
</dbReference>
<dbReference type="EMBL" id="BDGG01000002">
    <property type="protein sequence ID" value="GAU93554.1"/>
    <property type="molecule type" value="Genomic_DNA"/>
</dbReference>
<dbReference type="Proteomes" id="UP000186922">
    <property type="component" value="Unassembled WGS sequence"/>
</dbReference>
<comment type="caution">
    <text evidence="9">The sequence shown here is derived from an EMBL/GenBank/DDBJ whole genome shotgun (WGS) entry which is preliminary data.</text>
</comment>
<keyword evidence="3 6" id="KW-0862">Zinc</keyword>
<reference evidence="9 10" key="1">
    <citation type="journal article" date="2016" name="Nat. Commun.">
        <title>Extremotolerant tardigrade genome and improved radiotolerance of human cultured cells by tardigrade-unique protein.</title>
        <authorList>
            <person name="Hashimoto T."/>
            <person name="Horikawa D.D."/>
            <person name="Saito Y."/>
            <person name="Kuwahara H."/>
            <person name="Kozuka-Hata H."/>
            <person name="Shin-I T."/>
            <person name="Minakuchi Y."/>
            <person name="Ohishi K."/>
            <person name="Motoyama A."/>
            <person name="Aizu T."/>
            <person name="Enomoto A."/>
            <person name="Kondo K."/>
            <person name="Tanaka S."/>
            <person name="Hara Y."/>
            <person name="Koshikawa S."/>
            <person name="Sagara H."/>
            <person name="Miura T."/>
            <person name="Yokobori S."/>
            <person name="Miyagawa K."/>
            <person name="Suzuki Y."/>
            <person name="Kubo T."/>
            <person name="Oyama M."/>
            <person name="Kohara Y."/>
            <person name="Fujiyama A."/>
            <person name="Arakawa K."/>
            <person name="Katayama T."/>
            <person name="Toyoda A."/>
            <person name="Kunieda T."/>
        </authorList>
    </citation>
    <scope>NUCLEOTIDE SEQUENCE [LARGE SCALE GENOMIC DNA]</scope>
    <source>
        <strain evidence="9 10">YOKOZUNA-1</strain>
    </source>
</reference>
<dbReference type="PANTHER" id="PTHR12322">
    <property type="entry name" value="DOUBLESEX AND MAB-3 RELATED TRANSCRIPTION FACTOR DMRT"/>
    <property type="match status" value="1"/>
</dbReference>
<feature type="compositionally biased region" description="Basic and acidic residues" evidence="7">
    <location>
        <begin position="155"/>
        <end position="167"/>
    </location>
</feature>
<dbReference type="GO" id="GO:0000981">
    <property type="term" value="F:DNA-binding transcription factor activity, RNA polymerase II-specific"/>
    <property type="evidence" value="ECO:0007669"/>
    <property type="project" value="TreeGrafter"/>
</dbReference>
<name>A0A1D1UV55_RAMVA</name>
<feature type="DNA-binding region" description="DM" evidence="6">
    <location>
        <begin position="41"/>
        <end position="88"/>
    </location>
</feature>
<feature type="region of interest" description="Disordered" evidence="7">
    <location>
        <begin position="122"/>
        <end position="261"/>
    </location>
</feature>
<comment type="similarity">
    <text evidence="1">Belongs to the DMRT family.</text>
</comment>
<evidence type="ECO:0000256" key="3">
    <source>
        <dbReference type="ARBA" id="ARBA00022833"/>
    </source>
</evidence>
<dbReference type="STRING" id="947166.A0A1D1UV55"/>
<evidence type="ECO:0000256" key="7">
    <source>
        <dbReference type="SAM" id="MobiDB-lite"/>
    </source>
</evidence>
<dbReference type="GO" id="GO:0046872">
    <property type="term" value="F:metal ion binding"/>
    <property type="evidence" value="ECO:0007669"/>
    <property type="project" value="UniProtKB-KW"/>
</dbReference>
<evidence type="ECO:0000256" key="1">
    <source>
        <dbReference type="ARBA" id="ARBA00006834"/>
    </source>
</evidence>
<keyword evidence="2 6" id="KW-0479">Metal-binding</keyword>
<evidence type="ECO:0000256" key="2">
    <source>
        <dbReference type="ARBA" id="ARBA00022723"/>
    </source>
</evidence>
<sequence>MSSSPEPVFDYSGQGGGLSHGGIHPALLLRASERYQRTPKCARCRNHGVVSALKGHKRYCRWKDCLCQKCTLIAERQRVMAAQVALRRQQAQEESEVRELLYASRAGAPGMFPMHSSGVTMSGAGLTPADSEAYSQHSVHKSPGSGSEGGGVCLSDHERAGSPDITKRPTKRLKTTSASPRSSNTSANDSHEDPSHSPSQDNKESKDRFNNDKDSKCENSTRADTPNSNVISDDNISDIDSNSSKGCKDDPLKEQKLSGKKSDPIEVLAQLFQNQPRGILEMVLRENHGEILPSIEQLLKISQATGNNSHFQAQQISNAHMGFLHRNQFLSRFNQFNMDAMKSAFSPISMMGVPGMAGATGMSRFPADSSSIMGFNPYLGFRPPGIDFPFPQNTANGTHEMAVLPKKK</sequence>
<gene>
    <name evidence="9" type="primary">RvY_05480-1</name>
    <name evidence="9" type="synonym">RvY_05480.1</name>
    <name evidence="9" type="ORF">RvY_05480</name>
</gene>
<dbReference type="OrthoDB" id="6162476at2759"/>
<dbReference type="Pfam" id="PF00751">
    <property type="entry name" value="DM"/>
    <property type="match status" value="1"/>
</dbReference>
<evidence type="ECO:0000256" key="6">
    <source>
        <dbReference type="PROSITE-ProRule" id="PRU00070"/>
    </source>
</evidence>
<dbReference type="PROSITE" id="PS40000">
    <property type="entry name" value="DM_1"/>
    <property type="match status" value="1"/>
</dbReference>
<dbReference type="GO" id="GO:0000978">
    <property type="term" value="F:RNA polymerase II cis-regulatory region sequence-specific DNA binding"/>
    <property type="evidence" value="ECO:0007669"/>
    <property type="project" value="TreeGrafter"/>
</dbReference>
<keyword evidence="4 6" id="KW-0238">DNA-binding</keyword>
<proteinExistence type="inferred from homology"/>
<feature type="compositionally biased region" description="Low complexity" evidence="7">
    <location>
        <begin position="227"/>
        <end position="244"/>
    </location>
</feature>
<dbReference type="InterPro" id="IPR005173">
    <property type="entry name" value="DMA"/>
</dbReference>
<comment type="subcellular location">
    <subcellularLocation>
        <location evidence="6">Nucleus</location>
    </subcellularLocation>
</comment>
<dbReference type="FunFam" id="4.10.1040.10:FF:000001">
    <property type="entry name" value="doublesex- and mab-3-related transcription factor 1"/>
    <property type="match status" value="1"/>
</dbReference>
<accession>A0A1D1UV55</accession>
<feature type="compositionally biased region" description="Polar residues" evidence="7">
    <location>
        <begin position="175"/>
        <end position="188"/>
    </location>
</feature>
<dbReference type="GO" id="GO:0007548">
    <property type="term" value="P:sex differentiation"/>
    <property type="evidence" value="ECO:0007669"/>
    <property type="project" value="TreeGrafter"/>
</dbReference>
<feature type="domain" description="DM" evidence="8">
    <location>
        <begin position="41"/>
        <end position="88"/>
    </location>
</feature>
<dbReference type="GO" id="GO:0005634">
    <property type="term" value="C:nucleus"/>
    <property type="evidence" value="ECO:0007669"/>
    <property type="project" value="UniProtKB-SubCell"/>
</dbReference>
<dbReference type="SUPFAM" id="SSF82927">
    <property type="entry name" value="Cysteine-rich DNA binding domain, (DM domain)"/>
    <property type="match status" value="1"/>
</dbReference>
<evidence type="ECO:0000313" key="9">
    <source>
        <dbReference type="EMBL" id="GAU93554.1"/>
    </source>
</evidence>
<dbReference type="PANTHER" id="PTHR12322:SF116">
    <property type="entry name" value="DOUBLESEX-MAB RELATED 99B"/>
    <property type="match status" value="1"/>
</dbReference>
<protein>
    <recommendedName>
        <fullName evidence="8">DM domain-containing protein</fullName>
    </recommendedName>
</protein>
<keyword evidence="10" id="KW-1185">Reference proteome</keyword>
<evidence type="ECO:0000259" key="8">
    <source>
        <dbReference type="PROSITE" id="PS50809"/>
    </source>
</evidence>
<dbReference type="InterPro" id="IPR026607">
    <property type="entry name" value="DMRT"/>
</dbReference>
<organism evidence="9 10">
    <name type="scientific">Ramazzottius varieornatus</name>
    <name type="common">Water bear</name>
    <name type="synonym">Tardigrade</name>
    <dbReference type="NCBI Taxonomy" id="947166"/>
    <lineage>
        <taxon>Eukaryota</taxon>
        <taxon>Metazoa</taxon>
        <taxon>Ecdysozoa</taxon>
        <taxon>Tardigrada</taxon>
        <taxon>Eutardigrada</taxon>
        <taxon>Parachela</taxon>
        <taxon>Hypsibioidea</taxon>
        <taxon>Ramazzottiidae</taxon>
        <taxon>Ramazzottius</taxon>
    </lineage>
</organism>
<dbReference type="Gene3D" id="4.10.1040.10">
    <property type="entry name" value="DM DNA-binding domain"/>
    <property type="match status" value="1"/>
</dbReference>
<evidence type="ECO:0000313" key="10">
    <source>
        <dbReference type="Proteomes" id="UP000186922"/>
    </source>
</evidence>
<dbReference type="SMART" id="SM00301">
    <property type="entry name" value="DM"/>
    <property type="match status" value="1"/>
</dbReference>
<dbReference type="InterPro" id="IPR036407">
    <property type="entry name" value="DM_DNA-bd_sf"/>
</dbReference>
<dbReference type="Pfam" id="PF03474">
    <property type="entry name" value="DMA"/>
    <property type="match status" value="1"/>
</dbReference>
<feature type="compositionally biased region" description="Basic and acidic residues" evidence="7">
    <location>
        <begin position="246"/>
        <end position="261"/>
    </location>
</feature>
<evidence type="ECO:0000256" key="5">
    <source>
        <dbReference type="ARBA" id="ARBA00023242"/>
    </source>
</evidence>
<evidence type="ECO:0000256" key="4">
    <source>
        <dbReference type="ARBA" id="ARBA00023125"/>
    </source>
</evidence>